<keyword evidence="2" id="KW-1185">Reference proteome</keyword>
<dbReference type="Proteomes" id="UP001163603">
    <property type="component" value="Chromosome 5"/>
</dbReference>
<evidence type="ECO:0000313" key="1">
    <source>
        <dbReference type="EMBL" id="KAJ0039853.1"/>
    </source>
</evidence>
<comment type="caution">
    <text evidence="1">The sequence shown here is derived from an EMBL/GenBank/DDBJ whole genome shotgun (WGS) entry which is preliminary data.</text>
</comment>
<reference evidence="2" key="1">
    <citation type="journal article" date="2023" name="G3 (Bethesda)">
        <title>Genome assembly and association tests identify interacting loci associated with vigor, precocity, and sex in interspecific pistachio rootstocks.</title>
        <authorList>
            <person name="Palmer W."/>
            <person name="Jacygrad E."/>
            <person name="Sagayaradj S."/>
            <person name="Cavanaugh K."/>
            <person name="Han R."/>
            <person name="Bertier L."/>
            <person name="Beede B."/>
            <person name="Kafkas S."/>
            <person name="Golino D."/>
            <person name="Preece J."/>
            <person name="Michelmore R."/>
        </authorList>
    </citation>
    <scope>NUCLEOTIDE SEQUENCE [LARGE SCALE GENOMIC DNA]</scope>
</reference>
<protein>
    <submittedName>
        <fullName evidence="1">Uncharacterized protein</fullName>
    </submittedName>
</protein>
<sequence>MEEEDEVEHFVGVTEDENDNSDHIHEDKLHAEERRRLRYYYAAVECDCMRSANYIYNTWDVAGFERASIRYIPHCMEYNYPALAVAIGDDNELDRSRTFDQVAADIFGEEPWVEESTEGAERKGEEETEANAKGGRA</sequence>
<dbReference type="EMBL" id="CM047740">
    <property type="protein sequence ID" value="KAJ0039853.1"/>
    <property type="molecule type" value="Genomic_DNA"/>
</dbReference>
<organism evidence="1 2">
    <name type="scientific">Pistacia integerrima</name>
    <dbReference type="NCBI Taxonomy" id="434235"/>
    <lineage>
        <taxon>Eukaryota</taxon>
        <taxon>Viridiplantae</taxon>
        <taxon>Streptophyta</taxon>
        <taxon>Embryophyta</taxon>
        <taxon>Tracheophyta</taxon>
        <taxon>Spermatophyta</taxon>
        <taxon>Magnoliopsida</taxon>
        <taxon>eudicotyledons</taxon>
        <taxon>Gunneridae</taxon>
        <taxon>Pentapetalae</taxon>
        <taxon>rosids</taxon>
        <taxon>malvids</taxon>
        <taxon>Sapindales</taxon>
        <taxon>Anacardiaceae</taxon>
        <taxon>Pistacia</taxon>
    </lineage>
</organism>
<proteinExistence type="predicted"/>
<evidence type="ECO:0000313" key="2">
    <source>
        <dbReference type="Proteomes" id="UP001163603"/>
    </source>
</evidence>
<name>A0ACC0YNW2_9ROSI</name>
<accession>A0ACC0YNW2</accession>
<gene>
    <name evidence="1" type="ORF">Pint_28474</name>
</gene>